<dbReference type="OrthoDB" id="6286466at2759"/>
<dbReference type="GO" id="GO:0000209">
    <property type="term" value="P:protein polyubiquitination"/>
    <property type="evidence" value="ECO:0007669"/>
    <property type="project" value="TreeGrafter"/>
</dbReference>
<dbReference type="FunFam" id="1.10.8.10:FF:000009">
    <property type="entry name" value="Putative E3 ubiquitin-protein ligase UBR5"/>
    <property type="match status" value="1"/>
</dbReference>
<feature type="compositionally biased region" description="Low complexity" evidence="1">
    <location>
        <begin position="711"/>
        <end position="724"/>
    </location>
</feature>
<dbReference type="Gene3D" id="1.10.8.10">
    <property type="entry name" value="DNA helicase RuvA subunit, C-terminal domain"/>
    <property type="match status" value="1"/>
</dbReference>
<feature type="region of interest" description="Disordered" evidence="1">
    <location>
        <begin position="93"/>
        <end position="121"/>
    </location>
</feature>
<gene>
    <name evidence="3" type="ORF">HNAJ_LOCUS2394</name>
</gene>
<evidence type="ECO:0000256" key="1">
    <source>
        <dbReference type="SAM" id="MobiDB-lite"/>
    </source>
</evidence>
<dbReference type="EMBL" id="UZAE01001159">
    <property type="protein sequence ID" value="VDN98253.1"/>
    <property type="molecule type" value="Genomic_DNA"/>
</dbReference>
<organism evidence="5">
    <name type="scientific">Rodentolepis nana</name>
    <name type="common">Dwarf tapeworm</name>
    <name type="synonym">Hymenolepis nana</name>
    <dbReference type="NCBI Taxonomy" id="102285"/>
    <lineage>
        <taxon>Eukaryota</taxon>
        <taxon>Metazoa</taxon>
        <taxon>Spiralia</taxon>
        <taxon>Lophotrochozoa</taxon>
        <taxon>Platyhelminthes</taxon>
        <taxon>Cestoda</taxon>
        <taxon>Eucestoda</taxon>
        <taxon>Cyclophyllidea</taxon>
        <taxon>Hymenolepididae</taxon>
        <taxon>Rodentolepis</taxon>
    </lineage>
</organism>
<accession>A0A0R3T5Q7</accession>
<dbReference type="PROSITE" id="PS50030">
    <property type="entry name" value="UBA"/>
    <property type="match status" value="1"/>
</dbReference>
<name>A0A0R3T5Q7_RODNA</name>
<dbReference type="GO" id="GO:0005634">
    <property type="term" value="C:nucleus"/>
    <property type="evidence" value="ECO:0007669"/>
    <property type="project" value="TreeGrafter"/>
</dbReference>
<evidence type="ECO:0000313" key="3">
    <source>
        <dbReference type="EMBL" id="VDN98253.1"/>
    </source>
</evidence>
<evidence type="ECO:0000259" key="2">
    <source>
        <dbReference type="PROSITE" id="PS50030"/>
    </source>
</evidence>
<feature type="domain" description="UBA" evidence="2">
    <location>
        <begin position="163"/>
        <end position="205"/>
    </location>
</feature>
<reference evidence="5" key="1">
    <citation type="submission" date="2017-02" db="UniProtKB">
        <authorList>
            <consortium name="WormBaseParasite"/>
        </authorList>
    </citation>
    <scope>IDENTIFICATION</scope>
</reference>
<dbReference type="InterPro" id="IPR009091">
    <property type="entry name" value="RCC1/BLIP-II"/>
</dbReference>
<proteinExistence type="predicted"/>
<dbReference type="STRING" id="102285.A0A0R3T5Q7"/>
<evidence type="ECO:0000313" key="4">
    <source>
        <dbReference type="Proteomes" id="UP000278807"/>
    </source>
</evidence>
<keyword evidence="4" id="KW-1185">Reference proteome</keyword>
<dbReference type="Proteomes" id="UP000278807">
    <property type="component" value="Unassembled WGS sequence"/>
</dbReference>
<dbReference type="GO" id="GO:0090263">
    <property type="term" value="P:positive regulation of canonical Wnt signaling pathway"/>
    <property type="evidence" value="ECO:0007669"/>
    <property type="project" value="TreeGrafter"/>
</dbReference>
<protein>
    <submittedName>
        <fullName evidence="5">UBA domain-containing protein</fullName>
    </submittedName>
</protein>
<feature type="compositionally biased region" description="Polar residues" evidence="1">
    <location>
        <begin position="108"/>
        <end position="121"/>
    </location>
</feature>
<dbReference type="GO" id="GO:0043130">
    <property type="term" value="F:ubiquitin binding"/>
    <property type="evidence" value="ECO:0007669"/>
    <property type="project" value="InterPro"/>
</dbReference>
<dbReference type="InterPro" id="IPR024725">
    <property type="entry name" value="UBR5_UBA"/>
</dbReference>
<dbReference type="WBParaSite" id="HNAJ_0000239501-mRNA-1">
    <property type="protein sequence ID" value="HNAJ_0000239501-mRNA-1"/>
    <property type="gene ID" value="HNAJ_0000239501"/>
</dbReference>
<dbReference type="GO" id="GO:0005737">
    <property type="term" value="C:cytoplasm"/>
    <property type="evidence" value="ECO:0007669"/>
    <property type="project" value="TreeGrafter"/>
</dbReference>
<feature type="region of interest" description="Disordered" evidence="1">
    <location>
        <begin position="672"/>
        <end position="738"/>
    </location>
</feature>
<dbReference type="GO" id="GO:0034450">
    <property type="term" value="F:ubiquitin-ubiquitin ligase activity"/>
    <property type="evidence" value="ECO:0007669"/>
    <property type="project" value="TreeGrafter"/>
</dbReference>
<dbReference type="PANTHER" id="PTHR46276">
    <property type="entry name" value="E3 UBIQUITIN-PROTEIN LIGASE UBR5"/>
    <property type="match status" value="1"/>
</dbReference>
<dbReference type="CDD" id="cd14423">
    <property type="entry name" value="CUE_UBR5"/>
    <property type="match status" value="1"/>
</dbReference>
<evidence type="ECO:0000313" key="5">
    <source>
        <dbReference type="WBParaSite" id="HNAJ_0000239501-mRNA-1"/>
    </source>
</evidence>
<reference evidence="3 4" key="2">
    <citation type="submission" date="2018-11" db="EMBL/GenBank/DDBJ databases">
        <authorList>
            <consortium name="Pathogen Informatics"/>
        </authorList>
    </citation>
    <scope>NUCLEOTIDE SEQUENCE [LARGE SCALE GENOMIC DNA]</scope>
</reference>
<dbReference type="PANTHER" id="PTHR46276:SF1">
    <property type="entry name" value="E3 UBIQUITIN-PROTEIN LIGASE UBR5"/>
    <property type="match status" value="1"/>
</dbReference>
<dbReference type="AlphaFoldDB" id="A0A0R3T5Q7"/>
<feature type="compositionally biased region" description="Polar residues" evidence="1">
    <location>
        <begin position="725"/>
        <end position="738"/>
    </location>
</feature>
<dbReference type="Pfam" id="PF11547">
    <property type="entry name" value="E3_UbLigase_EDD"/>
    <property type="match status" value="1"/>
</dbReference>
<dbReference type="InterPro" id="IPR015940">
    <property type="entry name" value="UBA"/>
</dbReference>
<dbReference type="SUPFAM" id="SSF50985">
    <property type="entry name" value="RCC1/BLIP-II"/>
    <property type="match status" value="1"/>
</dbReference>
<sequence>MSYPHFFVSKKHKDGVSQVQLQLDLYELLKNIGDSIKKDGVFVHEVLRPLVDYIILETVVGPGYLAFLLNDGRVCRVAFSLLEDKLVGLSERKKGRNPDLSRDASLNRDGSSGSARSTGNATAIRSLRGSMGVIGRPRGSINILRDLQRGGSMYFRPPIAASEIPEEFIEQCQMVLQGKSRQAIVRELQRTNLDVNAAVNNLLSREDESDFNNASSALGLDDDWGDDTMDVFSIIQQSEGLLMENESDIPDELLERTPSPRFRRETILMDFDRTLGDHATYTDRRKRRRFESNLLRNSENFRSGESGRSIWPYLGISDDKEDEGNQDGGTAKGAGSYIQLGDRLEFWTTISAESPPSHFTAIAALYTELVAINTRGELHQWKWQSPEPYNPHNIYSQPFNLDQPESGHTVNHRHPRAASLGISQEKIISLSGCITRASIITSSGAVATWVDEIFSALFQSIFPASSAVLNAASLALSRLEHPATYFSELKNEQIVLLSVAPLISVVQCASGSVYWWGVLPSYIRQKNADKQKNLTGAATTTSESTSTRNQAVCEGSEVAAKVTNAPSLNPGDLVCMRNAPMFHAGAVGFTLINGIPKVGVLLEDSWKLTDVCRFRVKSPSSLKNFPTEKPHATISGKSSNSASTEAAHALTCPYAQEIAAAYAAAAASQIEHESSQLDTGSVEMPPPPSPASSTCSDQSAPVKVSPGTFNSQQPFVPSVSQQQSTKQQPGISKSSGQSKMSCNEEIEDWCLSDVHFVEDGRNQPVGVLMKLDGNIAAVKFLKEQDRACLAARCPASPICQFINYIAKSGTTATVGKPFPVSGATSSQSSSACVHQDPFFWINVY</sequence>
<feature type="compositionally biased region" description="Basic and acidic residues" evidence="1">
    <location>
        <begin position="93"/>
        <end position="106"/>
    </location>
</feature>